<proteinExistence type="predicted"/>
<sequence length="17" mass="2059">MMMMMMLKSDCRQTSAY</sequence>
<reference evidence="1" key="1">
    <citation type="submission" date="2018-02" db="EMBL/GenBank/DDBJ databases">
        <title>Rhizophora mucronata_Transcriptome.</title>
        <authorList>
            <person name="Meera S.P."/>
            <person name="Sreeshan A."/>
            <person name="Augustine A."/>
        </authorList>
    </citation>
    <scope>NUCLEOTIDE SEQUENCE</scope>
    <source>
        <tissue evidence="1">Leaf</tissue>
    </source>
</reference>
<dbReference type="AlphaFoldDB" id="A0A2P2QPB0"/>
<organism evidence="1">
    <name type="scientific">Rhizophora mucronata</name>
    <name type="common">Asiatic mangrove</name>
    <dbReference type="NCBI Taxonomy" id="61149"/>
    <lineage>
        <taxon>Eukaryota</taxon>
        <taxon>Viridiplantae</taxon>
        <taxon>Streptophyta</taxon>
        <taxon>Embryophyta</taxon>
        <taxon>Tracheophyta</taxon>
        <taxon>Spermatophyta</taxon>
        <taxon>Magnoliopsida</taxon>
        <taxon>eudicotyledons</taxon>
        <taxon>Gunneridae</taxon>
        <taxon>Pentapetalae</taxon>
        <taxon>rosids</taxon>
        <taxon>fabids</taxon>
        <taxon>Malpighiales</taxon>
        <taxon>Rhizophoraceae</taxon>
        <taxon>Rhizophora</taxon>
    </lineage>
</organism>
<accession>A0A2P2QPB0</accession>
<name>A0A2P2QPB0_RHIMU</name>
<evidence type="ECO:0000313" key="1">
    <source>
        <dbReference type="EMBL" id="MBX68849.1"/>
    </source>
</evidence>
<dbReference type="EMBL" id="GGEC01088365">
    <property type="protein sequence ID" value="MBX68849.1"/>
    <property type="molecule type" value="Transcribed_RNA"/>
</dbReference>
<protein>
    <submittedName>
        <fullName evidence="1">Uncharacterized protein</fullName>
    </submittedName>
</protein>